<feature type="chain" id="PRO_5038875028" description="Lipoprotein" evidence="2">
    <location>
        <begin position="21"/>
        <end position="215"/>
    </location>
</feature>
<reference evidence="3 4" key="1">
    <citation type="submission" date="2019-10" db="EMBL/GenBank/DDBJ databases">
        <title>Bifidobacterium from non-human primates.</title>
        <authorList>
            <person name="Modesto M."/>
        </authorList>
    </citation>
    <scope>NUCLEOTIDE SEQUENCE [LARGE SCALE GENOMIC DNA]</scope>
    <source>
        <strain evidence="3 4">TREC</strain>
    </source>
</reference>
<sequence>MKRRYGFTPIRALAAMTCLAYLFGIAACSGEPTAGPSTDGPTAAEPTATAPAPSSSTATPGATATDALDKQTTPAPAPSTSQPSGGPCAAWQGRYLSPSMGASGLTLNADCSVRIEDGTVYAMTDLTADRAPLGTIPAGSASTPYAPGSYVLDLEPTIHGTVNVYALFPAGVSMGFADEDPADLQYDRLISMSGGPYVNVPYDLVHDGTRFHQPQ</sequence>
<feature type="compositionally biased region" description="Low complexity" evidence="1">
    <location>
        <begin position="38"/>
        <end position="87"/>
    </location>
</feature>
<comment type="caution">
    <text evidence="3">The sequence shown here is derived from an EMBL/GenBank/DDBJ whole genome shotgun (WGS) entry which is preliminary data.</text>
</comment>
<evidence type="ECO:0000256" key="1">
    <source>
        <dbReference type="SAM" id="MobiDB-lite"/>
    </source>
</evidence>
<dbReference type="Proteomes" id="UP000469763">
    <property type="component" value="Unassembled WGS sequence"/>
</dbReference>
<evidence type="ECO:0000313" key="3">
    <source>
        <dbReference type="EMBL" id="NEG77462.1"/>
    </source>
</evidence>
<evidence type="ECO:0000313" key="4">
    <source>
        <dbReference type="Proteomes" id="UP000469763"/>
    </source>
</evidence>
<feature type="region of interest" description="Disordered" evidence="1">
    <location>
        <begin position="32"/>
        <end position="90"/>
    </location>
</feature>
<dbReference type="EMBL" id="WHZY01000001">
    <property type="protein sequence ID" value="NEG77462.1"/>
    <property type="molecule type" value="Genomic_DNA"/>
</dbReference>
<evidence type="ECO:0000256" key="2">
    <source>
        <dbReference type="SAM" id="SignalP"/>
    </source>
</evidence>
<accession>A0A7K3TEJ6</accession>
<feature type="signal peptide" evidence="2">
    <location>
        <begin position="1"/>
        <end position="20"/>
    </location>
</feature>
<dbReference type="PROSITE" id="PS51257">
    <property type="entry name" value="PROKAR_LIPOPROTEIN"/>
    <property type="match status" value="1"/>
</dbReference>
<organism evidence="3 4">
    <name type="scientific">Bifidobacterium avesanii</name>
    <dbReference type="NCBI Taxonomy" id="1798157"/>
    <lineage>
        <taxon>Bacteria</taxon>
        <taxon>Bacillati</taxon>
        <taxon>Actinomycetota</taxon>
        <taxon>Actinomycetes</taxon>
        <taxon>Bifidobacteriales</taxon>
        <taxon>Bifidobacteriaceae</taxon>
        <taxon>Bifidobacterium</taxon>
    </lineage>
</organism>
<keyword evidence="2" id="KW-0732">Signal</keyword>
<evidence type="ECO:0008006" key="5">
    <source>
        <dbReference type="Google" id="ProtNLM"/>
    </source>
</evidence>
<gene>
    <name evidence="3" type="ORF">GFD22_00365</name>
</gene>
<keyword evidence="4" id="KW-1185">Reference proteome</keyword>
<proteinExistence type="predicted"/>
<protein>
    <recommendedName>
        <fullName evidence="5">Lipoprotein</fullName>
    </recommendedName>
</protein>
<name>A0A7K3TEJ6_9BIFI</name>
<dbReference type="RefSeq" id="WP_152349394.1">
    <property type="nucleotide sequence ID" value="NZ_WBSN01000001.1"/>
</dbReference>
<dbReference type="AlphaFoldDB" id="A0A7K3TEJ6"/>